<keyword evidence="8" id="KW-0297">G-protein coupled receptor</keyword>
<evidence type="ECO:0000256" key="1">
    <source>
        <dbReference type="ARBA" id="ARBA00004141"/>
    </source>
</evidence>
<evidence type="ECO:0000256" key="5">
    <source>
        <dbReference type="ARBA" id="ARBA00022925"/>
    </source>
</evidence>
<accession>A0A1S8X4Z8</accession>
<comment type="subcellular location">
    <subcellularLocation>
        <location evidence="1">Membrane</location>
        <topology evidence="1">Multi-pass membrane protein</topology>
    </subcellularLocation>
</comment>
<dbReference type="InterPro" id="IPR017452">
    <property type="entry name" value="GPCR_Rhodpsn_7TM"/>
</dbReference>
<keyword evidence="6 12" id="KW-1133">Transmembrane helix</keyword>
<evidence type="ECO:0000256" key="7">
    <source>
        <dbReference type="ARBA" id="ARBA00022991"/>
    </source>
</evidence>
<dbReference type="SUPFAM" id="SSF81321">
    <property type="entry name" value="Family A G protein-coupled receptor-like"/>
    <property type="match status" value="1"/>
</dbReference>
<dbReference type="InterPro" id="IPR050125">
    <property type="entry name" value="GPCR_opsins"/>
</dbReference>
<keyword evidence="2" id="KW-0600">Photoreceptor protein</keyword>
<dbReference type="GO" id="GO:0007602">
    <property type="term" value="P:phototransduction"/>
    <property type="evidence" value="ECO:0007669"/>
    <property type="project" value="UniProtKB-KW"/>
</dbReference>
<keyword evidence="7" id="KW-0157">Chromophore</keyword>
<keyword evidence="3" id="KW-0716">Sensory transduction</keyword>
<dbReference type="PRINTS" id="PR00237">
    <property type="entry name" value="GPCRRHODOPSN"/>
</dbReference>
<dbReference type="GO" id="GO:0009881">
    <property type="term" value="F:photoreceptor activity"/>
    <property type="evidence" value="ECO:0007669"/>
    <property type="project" value="UniProtKB-KW"/>
</dbReference>
<dbReference type="GO" id="GO:0016020">
    <property type="term" value="C:membrane"/>
    <property type="evidence" value="ECO:0007669"/>
    <property type="project" value="UniProtKB-SubCell"/>
</dbReference>
<dbReference type="GO" id="GO:0004930">
    <property type="term" value="F:G protein-coupled receptor activity"/>
    <property type="evidence" value="ECO:0007669"/>
    <property type="project" value="UniProtKB-KW"/>
</dbReference>
<dbReference type="Proteomes" id="UP000243686">
    <property type="component" value="Unassembled WGS sequence"/>
</dbReference>
<evidence type="ECO:0000259" key="13">
    <source>
        <dbReference type="PROSITE" id="PS50262"/>
    </source>
</evidence>
<keyword evidence="10 14" id="KW-0675">Receptor</keyword>
<keyword evidence="4 12" id="KW-0812">Transmembrane</keyword>
<evidence type="ECO:0000256" key="4">
    <source>
        <dbReference type="ARBA" id="ARBA00022692"/>
    </source>
</evidence>
<keyword evidence="15" id="KW-1185">Reference proteome</keyword>
<keyword evidence="5" id="KW-0681">Retinal protein</keyword>
<name>A0A1S8X4Z8_OPIVI</name>
<evidence type="ECO:0000256" key="10">
    <source>
        <dbReference type="ARBA" id="ARBA00023170"/>
    </source>
</evidence>
<dbReference type="PANTHER" id="PTHR24240">
    <property type="entry name" value="OPSIN"/>
    <property type="match status" value="1"/>
</dbReference>
<evidence type="ECO:0000256" key="11">
    <source>
        <dbReference type="ARBA" id="ARBA00023224"/>
    </source>
</evidence>
<organism evidence="14 15">
    <name type="scientific">Opisthorchis viverrini</name>
    <name type="common">Southeast Asian liver fluke</name>
    <dbReference type="NCBI Taxonomy" id="6198"/>
    <lineage>
        <taxon>Eukaryota</taxon>
        <taxon>Metazoa</taxon>
        <taxon>Spiralia</taxon>
        <taxon>Lophotrochozoa</taxon>
        <taxon>Platyhelminthes</taxon>
        <taxon>Trematoda</taxon>
        <taxon>Digenea</taxon>
        <taxon>Opisthorchiida</taxon>
        <taxon>Opisthorchiata</taxon>
        <taxon>Opisthorchiidae</taxon>
        <taxon>Opisthorchis</taxon>
    </lineage>
</organism>
<dbReference type="AlphaFoldDB" id="A0A1S8X4Z8"/>
<dbReference type="Gene3D" id="1.20.1070.10">
    <property type="entry name" value="Rhodopsin 7-helix transmembrane proteins"/>
    <property type="match status" value="1"/>
</dbReference>
<keyword evidence="9 12" id="KW-0472">Membrane</keyword>
<feature type="transmembrane region" description="Helical" evidence="12">
    <location>
        <begin position="206"/>
        <end position="229"/>
    </location>
</feature>
<sequence length="445" mass="50352">MNYSECAVCNLSVAAAYFNDPAFAKIVLPHWYMHAAPSPGYFYLFGVFASIVGISSITLNSFIILAFSLNGFARKTRHWFTVNLAVADLGLTISCCFPMKVISMFQRKWIWGKVGCDFYGFAGGLFGFTSITTLATIAYLRYWTIAHAQPWSYAVTNRNATYALLLIWLWSTLWTILPFFGIGRYVMEGFLTGCTFDYLSNDRSSIIFSSCLFLGGFVCPFALICFSYARILWLIRKSKQSLYQPEKVNKKICGSPTAYRKVSFRTVKTTSVLISMYLVAWGPYAVVTLLSVFGYRNHLTPIGTELPGLFAKTSALYNPIVYVVRNGSFRKMVAKRRQRSQLTALKQTVNLSVLFFLYVLSLRRNSSTSPSIWHIRGSKRINQQYSLLYQMRETRAPVTNQLVISVFSEGINAIGCHTYQPQEAFRPTQKSPADCLHDANVRAKN</sequence>
<dbReference type="Pfam" id="PF00001">
    <property type="entry name" value="7tm_1"/>
    <property type="match status" value="1"/>
</dbReference>
<gene>
    <name evidence="14" type="ORF">X801_02379</name>
</gene>
<evidence type="ECO:0000256" key="6">
    <source>
        <dbReference type="ARBA" id="ARBA00022989"/>
    </source>
</evidence>
<protein>
    <submittedName>
        <fullName evidence="14">7 transmembrane receptor</fullName>
    </submittedName>
</protein>
<proteinExistence type="predicted"/>
<evidence type="ECO:0000313" key="15">
    <source>
        <dbReference type="Proteomes" id="UP000243686"/>
    </source>
</evidence>
<feature type="transmembrane region" description="Helical" evidence="12">
    <location>
        <begin position="118"/>
        <end position="140"/>
    </location>
</feature>
<evidence type="ECO:0000313" key="14">
    <source>
        <dbReference type="EMBL" id="OON21721.1"/>
    </source>
</evidence>
<feature type="transmembrane region" description="Helical" evidence="12">
    <location>
        <begin position="79"/>
        <end position="106"/>
    </location>
</feature>
<dbReference type="InterPro" id="IPR027430">
    <property type="entry name" value="Retinal_BS"/>
</dbReference>
<evidence type="ECO:0000256" key="2">
    <source>
        <dbReference type="ARBA" id="ARBA00022543"/>
    </source>
</evidence>
<feature type="transmembrane region" description="Helical" evidence="12">
    <location>
        <begin position="40"/>
        <end position="67"/>
    </location>
</feature>
<feature type="transmembrane region" description="Helical" evidence="12">
    <location>
        <begin position="161"/>
        <end position="186"/>
    </location>
</feature>
<feature type="non-terminal residue" evidence="14">
    <location>
        <position position="445"/>
    </location>
</feature>
<dbReference type="PROSITE" id="PS00238">
    <property type="entry name" value="OPSIN"/>
    <property type="match status" value="1"/>
</dbReference>
<evidence type="ECO:0000256" key="12">
    <source>
        <dbReference type="SAM" id="Phobius"/>
    </source>
</evidence>
<evidence type="ECO:0000256" key="3">
    <source>
        <dbReference type="ARBA" id="ARBA00022606"/>
    </source>
</evidence>
<dbReference type="PROSITE" id="PS50262">
    <property type="entry name" value="G_PROTEIN_RECEP_F1_2"/>
    <property type="match status" value="1"/>
</dbReference>
<evidence type="ECO:0000256" key="9">
    <source>
        <dbReference type="ARBA" id="ARBA00023136"/>
    </source>
</evidence>
<reference evidence="14 15" key="1">
    <citation type="submission" date="2015-03" db="EMBL/GenBank/DDBJ databases">
        <title>Draft genome of the nematode, Opisthorchis viverrini.</title>
        <authorList>
            <person name="Mitreva M."/>
        </authorList>
    </citation>
    <scope>NUCLEOTIDE SEQUENCE [LARGE SCALE GENOMIC DNA]</scope>
    <source>
        <strain evidence="14">Khon Kaen</strain>
    </source>
</reference>
<dbReference type="InterPro" id="IPR000276">
    <property type="entry name" value="GPCR_Rhodpsn"/>
</dbReference>
<evidence type="ECO:0000256" key="8">
    <source>
        <dbReference type="ARBA" id="ARBA00023040"/>
    </source>
</evidence>
<feature type="transmembrane region" description="Helical" evidence="12">
    <location>
        <begin position="306"/>
        <end position="324"/>
    </location>
</feature>
<feature type="domain" description="G-protein coupled receptors family 1 profile" evidence="13">
    <location>
        <begin position="59"/>
        <end position="322"/>
    </location>
</feature>
<keyword evidence="11" id="KW-0807">Transducer</keyword>
<feature type="transmembrane region" description="Helical" evidence="12">
    <location>
        <begin position="270"/>
        <end position="294"/>
    </location>
</feature>
<dbReference type="EMBL" id="KV892016">
    <property type="protein sequence ID" value="OON21721.1"/>
    <property type="molecule type" value="Genomic_DNA"/>
</dbReference>